<dbReference type="GO" id="GO:1990904">
    <property type="term" value="C:ribonucleoprotein complex"/>
    <property type="evidence" value="ECO:0007669"/>
    <property type="project" value="UniProtKB-KW"/>
</dbReference>
<dbReference type="InterPro" id="IPR001971">
    <property type="entry name" value="Ribosomal_uS11"/>
</dbReference>
<sequence>MINFNCSKSLILKVYFTSTNLLFTLTNIRGKVVAWTSTGTWKVRGAKKLTSVTVETAFKKISKELNRLNCKFLHVELFGFNKNKKAVTRLLKGNLIAIKSISDKTAHPHNGCRQKKLRRI</sequence>
<dbReference type="GeneID" id="62620159"/>
<name>A0A7G9IW80_9FLOR</name>
<dbReference type="HAMAP" id="MF_01310">
    <property type="entry name" value="Ribosomal_uS11"/>
    <property type="match status" value="1"/>
</dbReference>
<evidence type="ECO:0000256" key="3">
    <source>
        <dbReference type="ARBA" id="ARBA00023274"/>
    </source>
</evidence>
<dbReference type="SUPFAM" id="SSF53137">
    <property type="entry name" value="Translational machinery components"/>
    <property type="match status" value="1"/>
</dbReference>
<dbReference type="EMBL" id="MT742603">
    <property type="protein sequence ID" value="QNM39624.1"/>
    <property type="molecule type" value="Genomic_DNA"/>
</dbReference>
<dbReference type="Gene3D" id="3.30.420.80">
    <property type="entry name" value="Ribosomal protein S11"/>
    <property type="match status" value="1"/>
</dbReference>
<dbReference type="PANTHER" id="PTHR11759">
    <property type="entry name" value="40S RIBOSOMAL PROTEIN S14/30S RIBOSOMAL PROTEIN S11"/>
    <property type="match status" value="1"/>
</dbReference>
<dbReference type="InterPro" id="IPR036967">
    <property type="entry name" value="Ribosomal_uS11_sf"/>
</dbReference>
<keyword evidence="4" id="KW-0496">Mitochondrion</keyword>
<keyword evidence="2 4" id="KW-0689">Ribosomal protein</keyword>
<dbReference type="PIRSF" id="PIRSF002131">
    <property type="entry name" value="Ribosomal_S11"/>
    <property type="match status" value="1"/>
</dbReference>
<dbReference type="RefSeq" id="YP_009988348.1">
    <property type="nucleotide sequence ID" value="NC_052714.1"/>
</dbReference>
<evidence type="ECO:0000313" key="4">
    <source>
        <dbReference type="EMBL" id="QNM39624.1"/>
    </source>
</evidence>
<protein>
    <submittedName>
        <fullName evidence="4">Ribosomal protein S11</fullName>
    </submittedName>
</protein>
<evidence type="ECO:0000256" key="2">
    <source>
        <dbReference type="ARBA" id="ARBA00022980"/>
    </source>
</evidence>
<organism evidence="4">
    <name type="scientific">Gelidiella flabella</name>
    <dbReference type="NCBI Taxonomy" id="2026927"/>
    <lineage>
        <taxon>Eukaryota</taxon>
        <taxon>Rhodophyta</taxon>
        <taxon>Florideophyceae</taxon>
        <taxon>Rhodymeniophycidae</taxon>
        <taxon>Gelidiales</taxon>
        <taxon>Gelidiellaceae</taxon>
        <taxon>Gelidiella</taxon>
    </lineage>
</organism>
<geneLocation type="mitochondrion" evidence="4"/>
<evidence type="ECO:0000256" key="1">
    <source>
        <dbReference type="ARBA" id="ARBA00006194"/>
    </source>
</evidence>
<accession>A0A7G9IW80</accession>
<proteinExistence type="inferred from homology"/>
<dbReference type="GO" id="GO:0006412">
    <property type="term" value="P:translation"/>
    <property type="evidence" value="ECO:0007669"/>
    <property type="project" value="InterPro"/>
</dbReference>
<gene>
    <name evidence="4" type="primary">rps11</name>
</gene>
<comment type="similarity">
    <text evidence="1">Belongs to the universal ribosomal protein uS11 family.</text>
</comment>
<dbReference type="AlphaFoldDB" id="A0A7G9IW80"/>
<dbReference type="GO" id="GO:0003735">
    <property type="term" value="F:structural constituent of ribosome"/>
    <property type="evidence" value="ECO:0007669"/>
    <property type="project" value="InterPro"/>
</dbReference>
<keyword evidence="3" id="KW-0687">Ribonucleoprotein</keyword>
<dbReference type="GO" id="GO:0005840">
    <property type="term" value="C:ribosome"/>
    <property type="evidence" value="ECO:0007669"/>
    <property type="project" value="UniProtKB-KW"/>
</dbReference>
<reference evidence="4" key="1">
    <citation type="submission" date="2020-07" db="EMBL/GenBank/DDBJ databases">
        <title>Complete mitochondrial genomes reveal population-level patterns in the widespread red alga Gelidiella fanii (Gelidiales, Rhodophyta).</title>
        <authorList>
            <person name="Boo G.H."/>
            <person name="Zubia M."/>
            <person name="Hughey J.R."/>
            <person name="Sherwood A.R."/>
            <person name="Fujii M.T."/>
            <person name="Boo S.M."/>
            <person name="Miller K.A."/>
        </authorList>
    </citation>
    <scope>NUCLEOTIDE SEQUENCE</scope>
</reference>
<dbReference type="Pfam" id="PF00411">
    <property type="entry name" value="Ribosomal_S11"/>
    <property type="match status" value="1"/>
</dbReference>